<keyword evidence="1" id="KW-0472">Membrane</keyword>
<name>A0A848MLV1_9GAMM</name>
<keyword evidence="1" id="KW-0812">Transmembrane</keyword>
<sequence>MSTAALRCNRQKEASMRSGNPQAGFSYLLLLTWLTIMAIMLLKSQDHLATELRQQQEEQLLFVGDQIRNAIKSYRGDAGNTDGKPNDEIRNKDSCFPVNFEQLIFDKRNLKSRFHLRRLYLDPFTQKANWVKIFDSQGRWIGVHTSHKGQPLKKIGFSEDYKNFEKAKSYQDWAFKVNEDISAPLPEKCQK</sequence>
<comment type="caution">
    <text evidence="2">The sequence shown here is derived from an EMBL/GenBank/DDBJ whole genome shotgun (WGS) entry which is preliminary data.</text>
</comment>
<feature type="transmembrane region" description="Helical" evidence="1">
    <location>
        <begin position="24"/>
        <end position="42"/>
    </location>
</feature>
<gene>
    <name evidence="2" type="ORF">GW590_21310</name>
</gene>
<keyword evidence="1" id="KW-1133">Transmembrane helix</keyword>
<dbReference type="Proteomes" id="UP000585363">
    <property type="component" value="Unassembled WGS sequence"/>
</dbReference>
<proteinExistence type="predicted"/>
<dbReference type="AlphaFoldDB" id="A0A848MLV1"/>
<dbReference type="EMBL" id="JAADJU010000014">
    <property type="protein sequence ID" value="NMP29387.1"/>
    <property type="molecule type" value="Genomic_DNA"/>
</dbReference>
<protein>
    <submittedName>
        <fullName evidence="2">Type II secretion system protein</fullName>
    </submittedName>
</protein>
<evidence type="ECO:0000313" key="2">
    <source>
        <dbReference type="EMBL" id="NMP29387.1"/>
    </source>
</evidence>
<organism evidence="2 3">
    <name type="scientific">Rouxiella aceris</name>
    <dbReference type="NCBI Taxonomy" id="2703884"/>
    <lineage>
        <taxon>Bacteria</taxon>
        <taxon>Pseudomonadati</taxon>
        <taxon>Pseudomonadota</taxon>
        <taxon>Gammaproteobacteria</taxon>
        <taxon>Enterobacterales</taxon>
        <taxon>Yersiniaceae</taxon>
        <taxon>Rouxiella</taxon>
    </lineage>
</organism>
<reference evidence="2 3" key="2">
    <citation type="submission" date="2020-06" db="EMBL/GenBank/DDBJ databases">
        <title>Polyphasic characterization of a Rahnella strain isolated from tree sap.</title>
        <authorList>
            <person name="Kim I.S."/>
        </authorList>
    </citation>
    <scope>NUCLEOTIDE SEQUENCE [LARGE SCALE GENOMIC DNA]</scope>
    <source>
        <strain evidence="2 3">SAP-1</strain>
    </source>
</reference>
<keyword evidence="3" id="KW-1185">Reference proteome</keyword>
<reference evidence="2 3" key="1">
    <citation type="submission" date="2020-01" db="EMBL/GenBank/DDBJ databases">
        <authorList>
            <person name="Lee S.D."/>
        </authorList>
    </citation>
    <scope>NUCLEOTIDE SEQUENCE [LARGE SCALE GENOMIC DNA]</scope>
    <source>
        <strain evidence="2 3">SAP-1</strain>
    </source>
</reference>
<dbReference type="RefSeq" id="WP_169405101.1">
    <property type="nucleotide sequence ID" value="NZ_JAADJU010000014.1"/>
</dbReference>
<evidence type="ECO:0000313" key="3">
    <source>
        <dbReference type="Proteomes" id="UP000585363"/>
    </source>
</evidence>
<evidence type="ECO:0000256" key="1">
    <source>
        <dbReference type="SAM" id="Phobius"/>
    </source>
</evidence>
<accession>A0A848MLV1</accession>